<feature type="region of interest" description="Disordered" evidence="1">
    <location>
        <begin position="64"/>
        <end position="96"/>
    </location>
</feature>
<sequence length="388" mass="43602">MLPILEIVSESVPGPEKTTPNTSTYTVSDQLSGNQSAILQSLRQQIMQNQVVVASRNVEDRGQEIPIDHPQPEVSQAPAALPNNGLPPPFQPEENNQADQLRDEQNFNAYDYGLGNISPLDDLHLSPGIMNCLDFGAPDMPFSIPCFDNGKSGSPPMAFSVEQLRRIRRLWPRQRSQPGVRLIQKLWRQVVHPEADNIFSEPQASSHDSIHPATRSYQTSRWNMDDECRNGLAQYCKELDDVDCRDESNDTGLRLTPLRSVSEERLEKSPPVSDGDFPTAEVLDSSLDFSFQFFQPNLPFIHKLLSMQERLDVQNPRFFGMDPRTLIFLHSRSLNLVDTVQDEVDECQAHMLCAKMLYIAEKHGLFAADHGDDLALQLHCAPSDPEGS</sequence>
<evidence type="ECO:0000256" key="1">
    <source>
        <dbReference type="SAM" id="MobiDB-lite"/>
    </source>
</evidence>
<keyword evidence="3" id="KW-1185">Reference proteome</keyword>
<accession>A0A6A6E882</accession>
<dbReference type="OrthoDB" id="4319066at2759"/>
<gene>
    <name evidence="2" type="ORF">K469DRAFT_749140</name>
</gene>
<dbReference type="EMBL" id="ML994627">
    <property type="protein sequence ID" value="KAF2187333.1"/>
    <property type="molecule type" value="Genomic_DNA"/>
</dbReference>
<proteinExistence type="predicted"/>
<evidence type="ECO:0000313" key="3">
    <source>
        <dbReference type="Proteomes" id="UP000800200"/>
    </source>
</evidence>
<reference evidence="2" key="1">
    <citation type="journal article" date="2020" name="Stud. Mycol.">
        <title>101 Dothideomycetes genomes: a test case for predicting lifestyles and emergence of pathogens.</title>
        <authorList>
            <person name="Haridas S."/>
            <person name="Albert R."/>
            <person name="Binder M."/>
            <person name="Bloem J."/>
            <person name="Labutti K."/>
            <person name="Salamov A."/>
            <person name="Andreopoulos B."/>
            <person name="Baker S."/>
            <person name="Barry K."/>
            <person name="Bills G."/>
            <person name="Bluhm B."/>
            <person name="Cannon C."/>
            <person name="Castanera R."/>
            <person name="Culley D."/>
            <person name="Daum C."/>
            <person name="Ezra D."/>
            <person name="Gonzalez J."/>
            <person name="Henrissat B."/>
            <person name="Kuo A."/>
            <person name="Liang C."/>
            <person name="Lipzen A."/>
            <person name="Lutzoni F."/>
            <person name="Magnuson J."/>
            <person name="Mondo S."/>
            <person name="Nolan M."/>
            <person name="Ohm R."/>
            <person name="Pangilinan J."/>
            <person name="Park H.-J."/>
            <person name="Ramirez L."/>
            <person name="Alfaro M."/>
            <person name="Sun H."/>
            <person name="Tritt A."/>
            <person name="Yoshinaga Y."/>
            <person name="Zwiers L.-H."/>
            <person name="Turgeon B."/>
            <person name="Goodwin S."/>
            <person name="Spatafora J."/>
            <person name="Crous P."/>
            <person name="Grigoriev I."/>
        </authorList>
    </citation>
    <scope>NUCLEOTIDE SEQUENCE</scope>
    <source>
        <strain evidence="2">CBS 207.26</strain>
    </source>
</reference>
<feature type="region of interest" description="Disordered" evidence="1">
    <location>
        <begin position="258"/>
        <end position="277"/>
    </location>
</feature>
<organism evidence="2 3">
    <name type="scientific">Zopfia rhizophila CBS 207.26</name>
    <dbReference type="NCBI Taxonomy" id="1314779"/>
    <lineage>
        <taxon>Eukaryota</taxon>
        <taxon>Fungi</taxon>
        <taxon>Dikarya</taxon>
        <taxon>Ascomycota</taxon>
        <taxon>Pezizomycotina</taxon>
        <taxon>Dothideomycetes</taxon>
        <taxon>Dothideomycetes incertae sedis</taxon>
        <taxon>Zopfiaceae</taxon>
        <taxon>Zopfia</taxon>
    </lineage>
</organism>
<name>A0A6A6E882_9PEZI</name>
<evidence type="ECO:0000313" key="2">
    <source>
        <dbReference type="EMBL" id="KAF2187333.1"/>
    </source>
</evidence>
<dbReference type="Proteomes" id="UP000800200">
    <property type="component" value="Unassembled WGS sequence"/>
</dbReference>
<protein>
    <submittedName>
        <fullName evidence="2">Uncharacterized protein</fullName>
    </submittedName>
</protein>
<dbReference type="AlphaFoldDB" id="A0A6A6E882"/>